<name>A0ABS1FUN6_9FLAO</name>
<dbReference type="EMBL" id="JAENHK010000010">
    <property type="protein sequence ID" value="MBK1896130.1"/>
    <property type="molecule type" value="Genomic_DNA"/>
</dbReference>
<evidence type="ECO:0000313" key="2">
    <source>
        <dbReference type="Proteomes" id="UP000628669"/>
    </source>
</evidence>
<comment type="caution">
    <text evidence="1">The sequence shown here is derived from an EMBL/GenBank/DDBJ whole genome shotgun (WGS) entry which is preliminary data.</text>
</comment>
<protein>
    <recommendedName>
        <fullName evidence="3">Lipoprotein</fullName>
    </recommendedName>
</protein>
<organism evidence="1 2">
    <name type="scientific">Chryseobacterium paridis</name>
    <dbReference type="NCBI Taxonomy" id="2800328"/>
    <lineage>
        <taxon>Bacteria</taxon>
        <taxon>Pseudomonadati</taxon>
        <taxon>Bacteroidota</taxon>
        <taxon>Flavobacteriia</taxon>
        <taxon>Flavobacteriales</taxon>
        <taxon>Weeksellaceae</taxon>
        <taxon>Chryseobacterium group</taxon>
        <taxon>Chryseobacterium</taxon>
    </lineage>
</organism>
<evidence type="ECO:0000313" key="1">
    <source>
        <dbReference type="EMBL" id="MBK1896130.1"/>
    </source>
</evidence>
<keyword evidence="2" id="KW-1185">Reference proteome</keyword>
<sequence length="188" mass="22277">MKIFKFLVYFIFLLQFSYCSKKETSESIGQEIIHQNLPIILDSIDRYYALTDNILSNNERRNNTVEVEDSVSYDDFTLNECVPCLVEIKNDRLNINQNRFTEFKIDVLPINQINGYDIVLTKPKKGLYNRKVIEVSFSNLYIDKNKQKAFIIIEKRAANSKGTTVDVYFFENREKKWKYLKKQRIMIG</sequence>
<accession>A0ABS1FUN6</accession>
<reference evidence="2" key="1">
    <citation type="submission" date="2021-01" db="EMBL/GenBank/DDBJ databases">
        <title>Genome public.</title>
        <authorList>
            <person name="Liu C."/>
            <person name="Sun Q."/>
        </authorList>
    </citation>
    <scope>NUCLEOTIDE SEQUENCE [LARGE SCALE GENOMIC DNA]</scope>
    <source>
        <strain evidence="2">YIM B02567</strain>
    </source>
</reference>
<gene>
    <name evidence="1" type="ORF">JHL15_10230</name>
</gene>
<evidence type="ECO:0008006" key="3">
    <source>
        <dbReference type="Google" id="ProtNLM"/>
    </source>
</evidence>
<dbReference type="Proteomes" id="UP000628669">
    <property type="component" value="Unassembled WGS sequence"/>
</dbReference>
<dbReference type="RefSeq" id="WP_200245527.1">
    <property type="nucleotide sequence ID" value="NZ_JAENHK010000010.1"/>
</dbReference>
<proteinExistence type="predicted"/>